<accession>A0A0A1T214</accession>
<evidence type="ECO:0000313" key="2">
    <source>
        <dbReference type="EMBL" id="CEJ91181.1"/>
    </source>
</evidence>
<dbReference type="GO" id="GO:0004029">
    <property type="term" value="F:aldehyde dehydrogenase (NAD+) activity"/>
    <property type="evidence" value="ECO:0007669"/>
    <property type="project" value="TreeGrafter"/>
</dbReference>
<keyword evidence="3" id="KW-1185">Reference proteome</keyword>
<dbReference type="Proteomes" id="UP000039046">
    <property type="component" value="Unassembled WGS sequence"/>
</dbReference>
<feature type="domain" description="NAD(P)-binding" evidence="1">
    <location>
        <begin position="12"/>
        <end position="130"/>
    </location>
</feature>
<proteinExistence type="predicted"/>
<evidence type="ECO:0000313" key="3">
    <source>
        <dbReference type="Proteomes" id="UP000039046"/>
    </source>
</evidence>
<evidence type="ECO:0000259" key="1">
    <source>
        <dbReference type="Pfam" id="PF13460"/>
    </source>
</evidence>
<dbReference type="GO" id="GO:0005737">
    <property type="term" value="C:cytoplasm"/>
    <property type="evidence" value="ECO:0007669"/>
    <property type="project" value="TreeGrafter"/>
</dbReference>
<dbReference type="Gene3D" id="3.40.50.720">
    <property type="entry name" value="NAD(P)-binding Rossmann-like Domain"/>
    <property type="match status" value="1"/>
</dbReference>
<gene>
    <name evidence="2" type="ORF">VHEMI06912</name>
</gene>
<dbReference type="SUPFAM" id="SSF51735">
    <property type="entry name" value="NAD(P)-binding Rossmann-fold domains"/>
    <property type="match status" value="1"/>
</dbReference>
<dbReference type="STRING" id="1531966.A0A0A1T214"/>
<organism evidence="2 3">
    <name type="scientific">[Torrubiella] hemipterigena</name>
    <dbReference type="NCBI Taxonomy" id="1531966"/>
    <lineage>
        <taxon>Eukaryota</taxon>
        <taxon>Fungi</taxon>
        <taxon>Dikarya</taxon>
        <taxon>Ascomycota</taxon>
        <taxon>Pezizomycotina</taxon>
        <taxon>Sordariomycetes</taxon>
        <taxon>Hypocreomycetidae</taxon>
        <taxon>Hypocreales</taxon>
        <taxon>Clavicipitaceae</taxon>
        <taxon>Clavicipitaceae incertae sedis</taxon>
        <taxon>'Torrubiella' clade</taxon>
    </lineage>
</organism>
<dbReference type="InterPro" id="IPR051783">
    <property type="entry name" value="NAD(P)-dependent_oxidoreduct"/>
</dbReference>
<dbReference type="HOGENOM" id="CLU_007383_12_1_1"/>
<dbReference type="Pfam" id="PF13460">
    <property type="entry name" value="NAD_binding_10"/>
    <property type="match status" value="1"/>
</dbReference>
<name>A0A0A1T214_9HYPO</name>
<dbReference type="EMBL" id="CDHN01000003">
    <property type="protein sequence ID" value="CEJ91181.1"/>
    <property type="molecule type" value="Genomic_DNA"/>
</dbReference>
<dbReference type="PANTHER" id="PTHR48079:SF6">
    <property type="entry name" value="NAD(P)-BINDING DOMAIN-CONTAINING PROTEIN-RELATED"/>
    <property type="match status" value="1"/>
</dbReference>
<dbReference type="PANTHER" id="PTHR48079">
    <property type="entry name" value="PROTEIN YEEZ"/>
    <property type="match status" value="1"/>
</dbReference>
<dbReference type="InterPro" id="IPR016040">
    <property type="entry name" value="NAD(P)-bd_dom"/>
</dbReference>
<dbReference type="InterPro" id="IPR036291">
    <property type="entry name" value="NAD(P)-bd_dom_sf"/>
</dbReference>
<sequence length="342" mass="37254">MATSKVFVVGPGYVGREIIDLLRAEGKYDITTLVRREAAAKEFQQDGVKAVLGDLNDSNVIEKHSAESDIVFHTATADHLASVQAILKGIQNRADAGKHTIYLHQSGASVLSDTSPGNNVNNDIYSDKTAAQVDSLSNTAPHRQIDLAIVDARNKLGNKAKIFVWMPPIIYGNNPKYGRLSIQIPALTRYALKHKQAGYVGTGKKTWSVVHVLDLARAYVQVVHWLETASDSDPELQNPYFFCESGETTWGEIASFIGKGLHAAGKIDTAETVAIPEANFGDLFRGHTPDVVGCNSRNRGDRLRAMGWKAQQLGISDSFHQEDLPVLLAESGPFKASEMTLS</sequence>
<reference evidence="2 3" key="1">
    <citation type="journal article" date="2015" name="Genome Announc.">
        <title>Draft Genome Sequence and Gene Annotation of the Entomopathogenic Fungus Verticillium hemipterigenum.</title>
        <authorList>
            <person name="Horn F."/>
            <person name="Habel A."/>
            <person name="Scharf D.H."/>
            <person name="Dworschak J."/>
            <person name="Brakhage A.A."/>
            <person name="Guthke R."/>
            <person name="Hertweck C."/>
            <person name="Linde J."/>
        </authorList>
    </citation>
    <scope>NUCLEOTIDE SEQUENCE [LARGE SCALE GENOMIC DNA]</scope>
</reference>
<dbReference type="OrthoDB" id="9986677at2759"/>
<dbReference type="AlphaFoldDB" id="A0A0A1T214"/>
<protein>
    <submittedName>
        <fullName evidence="2">Putative NAD dependent epimerase/dehydratase family protein</fullName>
    </submittedName>
</protein>